<evidence type="ECO:0000256" key="2">
    <source>
        <dbReference type="ARBA" id="ARBA00022679"/>
    </source>
</evidence>
<dbReference type="GO" id="GO:0009244">
    <property type="term" value="P:lipopolysaccharide core region biosynthetic process"/>
    <property type="evidence" value="ECO:0007669"/>
    <property type="project" value="TreeGrafter"/>
</dbReference>
<proteinExistence type="predicted"/>
<keyword evidence="1" id="KW-0328">Glycosyltransferase</keyword>
<dbReference type="Pfam" id="PF01075">
    <property type="entry name" value="Glyco_transf_9"/>
    <property type="match status" value="1"/>
</dbReference>
<evidence type="ECO:0000313" key="3">
    <source>
        <dbReference type="EMBL" id="VAX01142.1"/>
    </source>
</evidence>
<evidence type="ECO:0000256" key="1">
    <source>
        <dbReference type="ARBA" id="ARBA00022676"/>
    </source>
</evidence>
<dbReference type="AlphaFoldDB" id="A0A3B1AAR3"/>
<dbReference type="PANTHER" id="PTHR30160">
    <property type="entry name" value="TETRAACYLDISACCHARIDE 4'-KINASE-RELATED"/>
    <property type="match status" value="1"/>
</dbReference>
<dbReference type="GO" id="GO:0008713">
    <property type="term" value="F:ADP-heptose-lipopolysaccharide heptosyltransferase activity"/>
    <property type="evidence" value="ECO:0007669"/>
    <property type="project" value="TreeGrafter"/>
</dbReference>
<gene>
    <name evidence="3" type="ORF">MNBD_GAMMA22-2561</name>
</gene>
<dbReference type="Gene3D" id="3.40.50.2000">
    <property type="entry name" value="Glycogen Phosphorylase B"/>
    <property type="match status" value="2"/>
</dbReference>
<dbReference type="InterPro" id="IPR051199">
    <property type="entry name" value="LPS_LOS_Heptosyltrfase"/>
</dbReference>
<protein>
    <submittedName>
        <fullName evidence="3">ADP-heptose--lipooligosaccharide heptosyltransferase II</fullName>
    </submittedName>
</protein>
<dbReference type="EMBL" id="UOFS01000047">
    <property type="protein sequence ID" value="VAX01142.1"/>
    <property type="molecule type" value="Genomic_DNA"/>
</dbReference>
<accession>A0A3B1AAR3</accession>
<name>A0A3B1AAR3_9ZZZZ</name>
<reference evidence="3" key="1">
    <citation type="submission" date="2018-06" db="EMBL/GenBank/DDBJ databases">
        <authorList>
            <person name="Zhirakovskaya E."/>
        </authorList>
    </citation>
    <scope>NUCLEOTIDE SEQUENCE</scope>
</reference>
<sequence length="399" mass="44644">MKVDTMRSIDYFAGVPLCFLVTQIKRLLPRKNTQSAPQKVALIELSEMGSAILVDPAMRKMQQQGAELYFVIFKKNAGSLKLLNTVAQENIYTIREDGLLPLLVDTIKFFFWMRKNNIDTVIDLELFSRFTALLSGLSGASRKVGYYGFHNEGLYRGELLTHRVAYNAHMHISKNFIALVNAAYSEKNEIPFSKTVISDNDVVLAKAKISLENKNHIHSIIKNCYSGYDQNNNRIVLINPNASELLIQRRWMPENYIAVMKQILKTHDDIIILITGAPNEKDEAQQLKQQVSHERCINFAGQLKLIELPILYNVSTMMLTNDSGPGHFSSITDLKTYVIFGPETPALYGSLGNSTAIYAGLSCSPCVSASNHRKTPCSDNVCLQVIGVDQVMATISESL</sequence>
<dbReference type="GO" id="GO:0005829">
    <property type="term" value="C:cytosol"/>
    <property type="evidence" value="ECO:0007669"/>
    <property type="project" value="TreeGrafter"/>
</dbReference>
<dbReference type="CDD" id="cd03789">
    <property type="entry name" value="GT9_LPS_heptosyltransferase"/>
    <property type="match status" value="1"/>
</dbReference>
<keyword evidence="2 3" id="KW-0808">Transferase</keyword>
<dbReference type="SUPFAM" id="SSF53756">
    <property type="entry name" value="UDP-Glycosyltransferase/glycogen phosphorylase"/>
    <property type="match status" value="1"/>
</dbReference>
<organism evidence="3">
    <name type="scientific">hydrothermal vent metagenome</name>
    <dbReference type="NCBI Taxonomy" id="652676"/>
    <lineage>
        <taxon>unclassified sequences</taxon>
        <taxon>metagenomes</taxon>
        <taxon>ecological metagenomes</taxon>
    </lineage>
</organism>
<dbReference type="InterPro" id="IPR002201">
    <property type="entry name" value="Glyco_trans_9"/>
</dbReference>